<comment type="subcellular location">
    <subcellularLocation>
        <location evidence="2">Periplasm</location>
    </subcellularLocation>
</comment>
<dbReference type="HOGENOM" id="CLU_013771_3_0_4"/>
<dbReference type="OrthoDB" id="289937at2"/>
<evidence type="ECO:0000313" key="12">
    <source>
        <dbReference type="EMBL" id="CAL95348.1"/>
    </source>
</evidence>
<dbReference type="Pfam" id="PF10135">
    <property type="entry name" value="Rod-binding"/>
    <property type="match status" value="1"/>
</dbReference>
<proteinExistence type="inferred from homology"/>
<dbReference type="NCBIfam" id="TIGR02541">
    <property type="entry name" value="flagell_FlgJ"/>
    <property type="match status" value="1"/>
</dbReference>
<keyword evidence="8 12" id="KW-0326">Glycosidase</keyword>
<dbReference type="EMBL" id="AM406670">
    <property type="protein sequence ID" value="CAL95348.1"/>
    <property type="molecule type" value="Genomic_DNA"/>
</dbReference>
<dbReference type="InterPro" id="IPR013377">
    <property type="entry name" value="FlgJ"/>
</dbReference>
<keyword evidence="9" id="KW-0961">Cell wall biogenesis/degradation</keyword>
<dbReference type="CAZy" id="GH73">
    <property type="family name" value="Glycoside Hydrolase Family 73"/>
</dbReference>
<evidence type="ECO:0000256" key="2">
    <source>
        <dbReference type="ARBA" id="ARBA00004418"/>
    </source>
</evidence>
<evidence type="ECO:0000256" key="7">
    <source>
        <dbReference type="ARBA" id="ARBA00022801"/>
    </source>
</evidence>
<keyword evidence="13" id="KW-1185">Reference proteome</keyword>
<evidence type="ECO:0000256" key="1">
    <source>
        <dbReference type="ARBA" id="ARBA00002954"/>
    </source>
</evidence>
<dbReference type="GO" id="GO:0016798">
    <property type="term" value="F:hydrolase activity, acting on glycosyl bonds"/>
    <property type="evidence" value="ECO:0007669"/>
    <property type="project" value="UniProtKB-KW"/>
</dbReference>
<reference evidence="12 13" key="1">
    <citation type="journal article" date="2006" name="Nat. Biotechnol.">
        <title>Complete genome of the mutualistic, N2-fixing grass endophyte Azoarcus sp. strain BH72.</title>
        <authorList>
            <person name="Krause A."/>
            <person name="Ramakumar A."/>
            <person name="Bartels D."/>
            <person name="Battistoni F."/>
            <person name="Bekel T."/>
            <person name="Boch J."/>
            <person name="Boehm M."/>
            <person name="Friedrich F."/>
            <person name="Hurek T."/>
            <person name="Krause L."/>
            <person name="Linke B."/>
            <person name="McHardy A.C."/>
            <person name="Sarkar A."/>
            <person name="Schneiker S."/>
            <person name="Syed A.A."/>
            <person name="Thauer R."/>
            <person name="Vorhoelter F.-J."/>
            <person name="Weidner S."/>
            <person name="Puehler A."/>
            <person name="Reinhold-Hurek B."/>
            <person name="Kaiser O."/>
            <person name="Goesmann A."/>
        </authorList>
    </citation>
    <scope>NUCLEOTIDE SEQUENCE [LARGE SCALE GENOMIC DNA]</scope>
    <source>
        <strain evidence="12 13">BH72</strain>
    </source>
</reference>
<dbReference type="InterPro" id="IPR002901">
    <property type="entry name" value="MGlyc_endo_b_GlcNAc-like_dom"/>
</dbReference>
<sequence length="355" mass="37262">MTAANTGFQLNALDPNSLGDLKRLARNNPDSPETLRAASKQFEALFLQMALKSMREATPGSTLFDNEQTKSYQSLLDQQLALNMAHSRNNGMSEALFRQLGGINGKGAATPAVAEGLPLPGAAGANPGFDISNAIRQSSSPAALMRQAQAIAAGAESRGGADGDSIGALISRLENAVRATRDKAAAGATAPADGNDGVADDVREFVNAVWPHAQSASRQTGIPAQFIVAQAALETGWGDKVLRHADGRNSYNLFNIKAGAGWTGDTVTRKVTEYSGGSAYTEQARFRSYGSYAEAFQDYARLLANSSRYSEVLGQTSASGFARSLQQAGYATDPMYADKLTRIIGGSTLRGALSG</sequence>
<dbReference type="InterPro" id="IPR051056">
    <property type="entry name" value="Glycosyl_Hydrolase_73"/>
</dbReference>
<dbReference type="SMART" id="SM00047">
    <property type="entry name" value="LYZ2"/>
    <property type="match status" value="1"/>
</dbReference>
<dbReference type="STRING" id="62928.azo2732"/>
<dbReference type="PANTHER" id="PTHR33308">
    <property type="entry name" value="PEPTIDOGLYCAN HYDROLASE FLGJ"/>
    <property type="match status" value="1"/>
</dbReference>
<feature type="domain" description="Mannosyl-glycoprotein endo-beta-N-acetylglucosamidase-like" evidence="11">
    <location>
        <begin position="195"/>
        <end position="353"/>
    </location>
</feature>
<comment type="similarity">
    <text evidence="4">In the C-terminal section; belongs to the glycosyl hydrolase 73 family.</text>
</comment>
<evidence type="ECO:0000256" key="6">
    <source>
        <dbReference type="ARBA" id="ARBA00022764"/>
    </source>
</evidence>
<keyword evidence="6" id="KW-0574">Periplasm</keyword>
<dbReference type="GO" id="GO:0004040">
    <property type="term" value="F:amidase activity"/>
    <property type="evidence" value="ECO:0007669"/>
    <property type="project" value="InterPro"/>
</dbReference>
<accession>A1K943</accession>
<dbReference type="Gene3D" id="2.10.70.40">
    <property type="entry name" value="peptidoglycan hydrolase"/>
    <property type="match status" value="1"/>
</dbReference>
<name>A1K943_AZOSB</name>
<evidence type="ECO:0000256" key="3">
    <source>
        <dbReference type="ARBA" id="ARBA00006880"/>
    </source>
</evidence>
<dbReference type="KEGG" id="aoa:dqs_2867"/>
<dbReference type="GO" id="GO:0071555">
    <property type="term" value="P:cell wall organization"/>
    <property type="evidence" value="ECO:0007669"/>
    <property type="project" value="UniProtKB-KW"/>
</dbReference>
<evidence type="ECO:0000256" key="9">
    <source>
        <dbReference type="ARBA" id="ARBA00023316"/>
    </source>
</evidence>
<dbReference type="eggNOG" id="COG1705">
    <property type="taxonomic scope" value="Bacteria"/>
</dbReference>
<dbReference type="KEGG" id="azo:azo2732"/>
<comment type="similarity">
    <text evidence="3">In the N-terminal section; belongs to the FlgJ family.</text>
</comment>
<dbReference type="InterPro" id="IPR023346">
    <property type="entry name" value="Lysozyme-like_dom_sf"/>
</dbReference>
<dbReference type="PANTHER" id="PTHR33308:SF9">
    <property type="entry name" value="PEPTIDOGLYCAN HYDROLASE FLGJ"/>
    <property type="match status" value="1"/>
</dbReference>
<dbReference type="PRINTS" id="PR01002">
    <property type="entry name" value="FLGFLGJ"/>
</dbReference>
<dbReference type="AlphaFoldDB" id="A1K943"/>
<dbReference type="Pfam" id="PF01832">
    <property type="entry name" value="Glucosaminidase"/>
    <property type="match status" value="1"/>
</dbReference>
<evidence type="ECO:0000256" key="4">
    <source>
        <dbReference type="ARBA" id="ARBA00007974"/>
    </source>
</evidence>
<dbReference type="GO" id="GO:0042597">
    <property type="term" value="C:periplasmic space"/>
    <property type="evidence" value="ECO:0007669"/>
    <property type="project" value="UniProtKB-SubCell"/>
</dbReference>
<evidence type="ECO:0000256" key="10">
    <source>
        <dbReference type="ARBA" id="ARBA00030835"/>
    </source>
</evidence>
<dbReference type="eggNOG" id="COG3951">
    <property type="taxonomic scope" value="Bacteria"/>
</dbReference>
<gene>
    <name evidence="12" type="primary">flgJ</name>
    <name evidence="12" type="ordered locus">azo2732</name>
</gene>
<dbReference type="GO" id="GO:0044780">
    <property type="term" value="P:bacterial-type flagellum assembly"/>
    <property type="evidence" value="ECO:0007669"/>
    <property type="project" value="InterPro"/>
</dbReference>
<evidence type="ECO:0000256" key="5">
    <source>
        <dbReference type="ARBA" id="ARBA00013433"/>
    </source>
</evidence>
<dbReference type="InterPro" id="IPR019301">
    <property type="entry name" value="Flagellar_prot_FlgJ_N"/>
</dbReference>
<dbReference type="Proteomes" id="UP000002588">
    <property type="component" value="Chromosome"/>
</dbReference>
<evidence type="ECO:0000313" key="13">
    <source>
        <dbReference type="Proteomes" id="UP000002588"/>
    </source>
</evidence>
<dbReference type="Gene3D" id="1.10.530.10">
    <property type="match status" value="1"/>
</dbReference>
<dbReference type="SUPFAM" id="SSF53955">
    <property type="entry name" value="Lysozyme-like"/>
    <property type="match status" value="1"/>
</dbReference>
<dbReference type="RefSeq" id="WP_011766458.1">
    <property type="nucleotide sequence ID" value="NC_008702.1"/>
</dbReference>
<organism evidence="12 13">
    <name type="scientific">Azoarcus sp. (strain BH72)</name>
    <dbReference type="NCBI Taxonomy" id="418699"/>
    <lineage>
        <taxon>Bacteria</taxon>
        <taxon>Pseudomonadati</taxon>
        <taxon>Pseudomonadota</taxon>
        <taxon>Betaproteobacteria</taxon>
        <taxon>Rhodocyclales</taxon>
        <taxon>Zoogloeaceae</taxon>
        <taxon>Azoarcus</taxon>
    </lineage>
</organism>
<evidence type="ECO:0000259" key="11">
    <source>
        <dbReference type="SMART" id="SM00047"/>
    </source>
</evidence>
<protein>
    <recommendedName>
        <fullName evidence="5">Peptidoglycan hydrolase FlgJ</fullName>
    </recommendedName>
    <alternativeName>
        <fullName evidence="10">Muramidase FlgJ</fullName>
    </alternativeName>
</protein>
<evidence type="ECO:0000256" key="8">
    <source>
        <dbReference type="ARBA" id="ARBA00023295"/>
    </source>
</evidence>
<keyword evidence="7 12" id="KW-0378">Hydrolase</keyword>
<comment type="function">
    <text evidence="1">Flagellum-specific muramidase which hydrolyzes the peptidoglycan layer to assemble the rod structure in the periplasmic space.</text>
</comment>
<dbReference type="GO" id="GO:0071973">
    <property type="term" value="P:bacterial-type flagellum-dependent cell motility"/>
    <property type="evidence" value="ECO:0007669"/>
    <property type="project" value="TreeGrafter"/>
</dbReference>